<evidence type="ECO:0000259" key="15">
    <source>
        <dbReference type="Pfam" id="PF00732"/>
    </source>
</evidence>
<dbReference type="GO" id="GO:0016020">
    <property type="term" value="C:membrane"/>
    <property type="evidence" value="ECO:0007669"/>
    <property type="project" value="UniProtKB-SubCell"/>
</dbReference>
<feature type="domain" description="Glucose-methanol-choline oxidoreductase C-terminal" evidence="17">
    <location>
        <begin position="656"/>
        <end position="787"/>
    </location>
</feature>
<dbReference type="PANTHER" id="PTHR46056:SF10">
    <property type="entry name" value="LONG-CHAIN-ALCOHOL OXIDASE FAO3"/>
    <property type="match status" value="1"/>
</dbReference>
<dbReference type="InterPro" id="IPR012400">
    <property type="entry name" value="Long_Oxdase"/>
</dbReference>
<gene>
    <name evidence="18" type="ORF">RIF29_21547</name>
</gene>
<comment type="similarity">
    <text evidence="4">Belongs to the GMC oxidoreductase family.</text>
</comment>
<evidence type="ECO:0000256" key="12">
    <source>
        <dbReference type="PIRSR" id="PIRSR028937-1"/>
    </source>
</evidence>
<sequence length="801" mass="88740">MSPRKGGRERLERGRGEDEEECSHDTGAWSCSYAKKNKGQRGKHRLLNFLKREIMRRESHPLLRGGRRGGGKYKHAFSSTEMESLSSICEALLPPLQLESLDSSKENNPRSSKAVQSFWKVSGSQFSVPDQVAEMLTKRALPEAMILLRVILWMLATRLGTLLLCGSLCLTGKWPFINKFSDICLENRDKVLQKWFKHRFLTPIRLAFLYFKVLCLFVFFSWCDENGENPTWEAIGYKVDNDTDENSNNTHKERPLEKGIVEAINETNLSLPQSLAQKCLEVSIDARNNILKIKCDVVVVGSGCGGGVAAAVLAASGQKVLVLEKGNYFTPRDYSSLEGPSLNELYEYGGTFASWDGNMAILTGTTVGGGSAVNWAACIRTPDYVLKEWAEDYKLPLFSSYEYLSAMDTVCKRIGVTDKCVEEGLQNQVLRKGCNDLGLQVDYVPRNSSEHHYCGSCNYGCRRGDKQGTEVTWLVDAVDHGAVILTGCKAERFILEKNKEGNVRKKKCLGAMANILTNNVTWRLQIEAKVTISACGALYTPPLMISSGLENKNIGRNLHLHPVLMAWGYFPDSISDLKGKIYEGGIITSVHKVLSEDSKVKAIVETPAMGPGTFSSLLPWESGLDFKERMLKYSRTVHLITIIRDKGCGEVRAEGRIGYKLDESDKENIEAGLKQALRILIAAGAVEVGTQRSDGQRLKCNGNNEKEVKKFLESVKATGGPMTHEEKFSIYGSAHQMGSCRMGMTEIEGAVDENGQSWEAEGLFVCDASLLPAAIGVNPMITIQSTAYCIAKRIAKFLMIE</sequence>
<dbReference type="PIRSF" id="PIRSF028937">
    <property type="entry name" value="Lg_Ch_AO"/>
    <property type="match status" value="1"/>
</dbReference>
<evidence type="ECO:0000256" key="4">
    <source>
        <dbReference type="ARBA" id="ARBA00010790"/>
    </source>
</evidence>
<feature type="binding site" evidence="13">
    <location>
        <begin position="295"/>
        <end position="310"/>
    </location>
    <ligand>
        <name>FAD</name>
        <dbReference type="ChEBI" id="CHEBI:57692"/>
    </ligand>
</feature>
<accession>A0AAN9I615</accession>
<dbReference type="InterPro" id="IPR036188">
    <property type="entry name" value="FAD/NAD-bd_sf"/>
</dbReference>
<evidence type="ECO:0000313" key="19">
    <source>
        <dbReference type="Proteomes" id="UP001372338"/>
    </source>
</evidence>
<proteinExistence type="inferred from homology"/>
<comment type="function">
    <text evidence="2">Long-chain fatty alcohol oxidase involved in the omega-oxidation pathway of lipid degradation.</text>
</comment>
<dbReference type="PANTHER" id="PTHR46056">
    <property type="entry name" value="LONG-CHAIN-ALCOHOL OXIDASE"/>
    <property type="match status" value="1"/>
</dbReference>
<keyword evidence="6" id="KW-0285">Flavoprotein</keyword>
<evidence type="ECO:0000256" key="10">
    <source>
        <dbReference type="ARBA" id="ARBA00023002"/>
    </source>
</evidence>
<dbReference type="InterPro" id="IPR000172">
    <property type="entry name" value="GMC_OxRdtase_N"/>
</dbReference>
<dbReference type="Pfam" id="PF00732">
    <property type="entry name" value="GMC_oxred_N"/>
    <property type="match status" value="1"/>
</dbReference>
<keyword evidence="8 13" id="KW-0274">FAD</keyword>
<evidence type="ECO:0000256" key="6">
    <source>
        <dbReference type="ARBA" id="ARBA00022630"/>
    </source>
</evidence>
<comment type="subcellular location">
    <subcellularLocation>
        <location evidence="3">Membrane</location>
    </subcellularLocation>
</comment>
<dbReference type="GO" id="GO:0046577">
    <property type="term" value="F:long-chain-alcohol oxidase activity"/>
    <property type="evidence" value="ECO:0007669"/>
    <property type="project" value="UniProtKB-EC"/>
</dbReference>
<keyword evidence="7" id="KW-0812">Transmembrane</keyword>
<dbReference type="AlphaFoldDB" id="A0AAN9I615"/>
<evidence type="ECO:0000259" key="16">
    <source>
        <dbReference type="Pfam" id="PF00890"/>
    </source>
</evidence>
<feature type="region of interest" description="Disordered" evidence="14">
    <location>
        <begin position="1"/>
        <end position="25"/>
    </location>
</feature>
<evidence type="ECO:0000256" key="11">
    <source>
        <dbReference type="ARBA" id="ARBA00023136"/>
    </source>
</evidence>
<protein>
    <recommendedName>
        <fullName evidence="5">long-chain-alcohol oxidase</fullName>
        <ecNumber evidence="5">1.1.3.20</ecNumber>
    </recommendedName>
</protein>
<evidence type="ECO:0000256" key="14">
    <source>
        <dbReference type="SAM" id="MobiDB-lite"/>
    </source>
</evidence>
<feature type="compositionally biased region" description="Basic and acidic residues" evidence="14">
    <location>
        <begin position="1"/>
        <end position="16"/>
    </location>
</feature>
<evidence type="ECO:0000256" key="7">
    <source>
        <dbReference type="ARBA" id="ARBA00022692"/>
    </source>
</evidence>
<keyword evidence="11" id="KW-0472">Membrane</keyword>
<dbReference type="EC" id="1.1.3.20" evidence="5"/>
<comment type="catalytic activity">
    <reaction evidence="1">
        <text>a long-chain primary fatty alcohol + O2 = a long-chain fatty aldehyde + H2O2</text>
        <dbReference type="Rhea" id="RHEA:22756"/>
        <dbReference type="ChEBI" id="CHEBI:15379"/>
        <dbReference type="ChEBI" id="CHEBI:16240"/>
        <dbReference type="ChEBI" id="CHEBI:17176"/>
        <dbReference type="ChEBI" id="CHEBI:77396"/>
        <dbReference type="EC" id="1.1.3.20"/>
    </reaction>
</comment>
<dbReference type="InterPro" id="IPR003953">
    <property type="entry name" value="FAD-dep_OxRdtase_2_FAD-bd"/>
</dbReference>
<dbReference type="InterPro" id="IPR007867">
    <property type="entry name" value="GMC_OxRtase_C"/>
</dbReference>
<feature type="domain" description="FAD-dependent oxidoreductase 2 FAD-binding" evidence="16">
    <location>
        <begin position="296"/>
        <end position="329"/>
    </location>
</feature>
<organism evidence="18 19">
    <name type="scientific">Crotalaria pallida</name>
    <name type="common">Smooth rattlebox</name>
    <name type="synonym">Crotalaria striata</name>
    <dbReference type="NCBI Taxonomy" id="3830"/>
    <lineage>
        <taxon>Eukaryota</taxon>
        <taxon>Viridiplantae</taxon>
        <taxon>Streptophyta</taxon>
        <taxon>Embryophyta</taxon>
        <taxon>Tracheophyta</taxon>
        <taxon>Spermatophyta</taxon>
        <taxon>Magnoliopsida</taxon>
        <taxon>eudicotyledons</taxon>
        <taxon>Gunneridae</taxon>
        <taxon>Pentapetalae</taxon>
        <taxon>rosids</taxon>
        <taxon>fabids</taxon>
        <taxon>Fabales</taxon>
        <taxon>Fabaceae</taxon>
        <taxon>Papilionoideae</taxon>
        <taxon>50 kb inversion clade</taxon>
        <taxon>genistoids sensu lato</taxon>
        <taxon>core genistoids</taxon>
        <taxon>Crotalarieae</taxon>
        <taxon>Crotalaria</taxon>
    </lineage>
</organism>
<evidence type="ECO:0000256" key="9">
    <source>
        <dbReference type="ARBA" id="ARBA00022989"/>
    </source>
</evidence>
<reference evidence="18 19" key="1">
    <citation type="submission" date="2024-01" db="EMBL/GenBank/DDBJ databases">
        <title>The genomes of 5 underutilized Papilionoideae crops provide insights into root nodulation and disease resistanc.</title>
        <authorList>
            <person name="Yuan L."/>
        </authorList>
    </citation>
    <scope>NUCLEOTIDE SEQUENCE [LARGE SCALE GENOMIC DNA]</scope>
    <source>
        <strain evidence="18">ZHUSHIDOU_FW_LH</strain>
        <tissue evidence="18">Leaf</tissue>
    </source>
</reference>
<name>A0AAN9I615_CROPI</name>
<dbReference type="SUPFAM" id="SSF51905">
    <property type="entry name" value="FAD/NAD(P)-binding domain"/>
    <property type="match status" value="1"/>
</dbReference>
<evidence type="ECO:0000256" key="5">
    <source>
        <dbReference type="ARBA" id="ARBA00013125"/>
    </source>
</evidence>
<keyword evidence="10" id="KW-0560">Oxidoreductase</keyword>
<dbReference type="Pfam" id="PF05199">
    <property type="entry name" value="GMC_oxred_C"/>
    <property type="match status" value="1"/>
</dbReference>
<evidence type="ECO:0000256" key="13">
    <source>
        <dbReference type="PIRSR" id="PIRSR028937-2"/>
    </source>
</evidence>
<evidence type="ECO:0000256" key="2">
    <source>
        <dbReference type="ARBA" id="ARBA00003842"/>
    </source>
</evidence>
<evidence type="ECO:0000259" key="17">
    <source>
        <dbReference type="Pfam" id="PF05199"/>
    </source>
</evidence>
<keyword evidence="9" id="KW-1133">Transmembrane helix</keyword>
<keyword evidence="19" id="KW-1185">Reference proteome</keyword>
<dbReference type="Pfam" id="PF00890">
    <property type="entry name" value="FAD_binding_2"/>
    <property type="match status" value="1"/>
</dbReference>
<feature type="active site" description="Proton acceptor" evidence="12">
    <location>
        <position position="735"/>
    </location>
</feature>
<dbReference type="EMBL" id="JAYWIO010000004">
    <property type="protein sequence ID" value="KAK7268838.1"/>
    <property type="molecule type" value="Genomic_DNA"/>
</dbReference>
<evidence type="ECO:0000313" key="18">
    <source>
        <dbReference type="EMBL" id="KAK7268838.1"/>
    </source>
</evidence>
<dbReference type="GO" id="GO:0050660">
    <property type="term" value="F:flavin adenine dinucleotide binding"/>
    <property type="evidence" value="ECO:0007669"/>
    <property type="project" value="InterPro"/>
</dbReference>
<dbReference type="Proteomes" id="UP001372338">
    <property type="component" value="Unassembled WGS sequence"/>
</dbReference>
<dbReference type="Gene3D" id="3.50.50.60">
    <property type="entry name" value="FAD/NAD(P)-binding domain"/>
    <property type="match status" value="2"/>
</dbReference>
<feature type="domain" description="Glucose-methanol-choline oxidoreductase N-terminal" evidence="15">
    <location>
        <begin position="343"/>
        <end position="563"/>
    </location>
</feature>
<evidence type="ECO:0000256" key="3">
    <source>
        <dbReference type="ARBA" id="ARBA00004370"/>
    </source>
</evidence>
<evidence type="ECO:0000256" key="1">
    <source>
        <dbReference type="ARBA" id="ARBA00000920"/>
    </source>
</evidence>
<comment type="caution">
    <text evidence="18">The sequence shown here is derived from an EMBL/GenBank/DDBJ whole genome shotgun (WGS) entry which is preliminary data.</text>
</comment>
<evidence type="ECO:0000256" key="8">
    <source>
        <dbReference type="ARBA" id="ARBA00022827"/>
    </source>
</evidence>